<keyword evidence="5" id="KW-1185">Reference proteome</keyword>
<evidence type="ECO:0000313" key="4">
    <source>
        <dbReference type="EMBL" id="AXG82497.1"/>
    </source>
</evidence>
<dbReference type="SUPFAM" id="SSF63817">
    <property type="entry name" value="Sortase"/>
    <property type="match status" value="1"/>
</dbReference>
<reference evidence="5" key="1">
    <citation type="submission" date="2018-07" db="EMBL/GenBank/DDBJ databases">
        <authorList>
            <person name="Zhao J."/>
        </authorList>
    </citation>
    <scope>NUCLEOTIDE SEQUENCE [LARGE SCALE GENOMIC DNA]</scope>
    <source>
        <strain evidence="5">GSSD-12</strain>
    </source>
</reference>
<feature type="compositionally biased region" description="Low complexity" evidence="2">
    <location>
        <begin position="264"/>
        <end position="285"/>
    </location>
</feature>
<keyword evidence="1" id="KW-0378">Hydrolase</keyword>
<organism evidence="4 5">
    <name type="scientific">Streptomyces paludis</name>
    <dbReference type="NCBI Taxonomy" id="2282738"/>
    <lineage>
        <taxon>Bacteria</taxon>
        <taxon>Bacillati</taxon>
        <taxon>Actinomycetota</taxon>
        <taxon>Actinomycetes</taxon>
        <taxon>Kitasatosporales</taxon>
        <taxon>Streptomycetaceae</taxon>
        <taxon>Streptomyces</taxon>
    </lineage>
</organism>
<dbReference type="Proteomes" id="UP000253868">
    <property type="component" value="Chromosome"/>
</dbReference>
<feature type="region of interest" description="Disordered" evidence="2">
    <location>
        <begin position="46"/>
        <end position="67"/>
    </location>
</feature>
<proteinExistence type="predicted"/>
<keyword evidence="3" id="KW-0812">Transmembrane</keyword>
<feature type="region of interest" description="Disordered" evidence="2">
    <location>
        <begin position="257"/>
        <end position="285"/>
    </location>
</feature>
<dbReference type="OrthoDB" id="525039at2"/>
<evidence type="ECO:0000256" key="1">
    <source>
        <dbReference type="ARBA" id="ARBA00022801"/>
    </source>
</evidence>
<gene>
    <name evidence="4" type="ORF">DVK44_10290</name>
</gene>
<dbReference type="InterPro" id="IPR005754">
    <property type="entry name" value="Sortase"/>
</dbReference>
<dbReference type="EMBL" id="CP031194">
    <property type="protein sequence ID" value="AXG82497.1"/>
    <property type="molecule type" value="Genomic_DNA"/>
</dbReference>
<evidence type="ECO:0000256" key="2">
    <source>
        <dbReference type="SAM" id="MobiDB-lite"/>
    </source>
</evidence>
<keyword evidence="3" id="KW-1133">Transmembrane helix</keyword>
<dbReference type="InterPro" id="IPR023365">
    <property type="entry name" value="Sortase_dom-sf"/>
</dbReference>
<feature type="transmembrane region" description="Helical" evidence="3">
    <location>
        <begin position="20"/>
        <end position="38"/>
    </location>
</feature>
<dbReference type="AlphaFoldDB" id="A0A345I0M3"/>
<keyword evidence="3" id="KW-0472">Membrane</keyword>
<dbReference type="Pfam" id="PF04203">
    <property type="entry name" value="Sortase"/>
    <property type="match status" value="1"/>
</dbReference>
<evidence type="ECO:0000256" key="3">
    <source>
        <dbReference type="SAM" id="Phobius"/>
    </source>
</evidence>
<protein>
    <submittedName>
        <fullName evidence="4">Class F sortase</fullName>
    </submittedName>
</protein>
<dbReference type="GO" id="GO:0016787">
    <property type="term" value="F:hydrolase activity"/>
    <property type="evidence" value="ECO:0007669"/>
    <property type="project" value="UniProtKB-KW"/>
</dbReference>
<name>A0A345I0M3_9ACTN</name>
<dbReference type="CDD" id="cd05829">
    <property type="entry name" value="Sortase_F"/>
    <property type="match status" value="1"/>
</dbReference>
<sequence length="285" mass="28725">MTGSTGTHGSPRAHGATRRLFTSAGAAWAVLLLGLWFWGHGLGTGPGTGPGDGPGVPRGQSLPTTGDVAAVGRPFVAAALPSARAPLPDVRAANSGPDRAPTPRRVEIPSLGIAAPVVARGLDATGAVDPPPYGTPDTVGWYGDGAEPGAAGAALLVGHVDTAEDAAVFYGLSAAKPGGKVRVTRADGRIAEFTIEDVRVVPLDRFDAKKVYGPRVKNRAELRLITCGGTFDRKARAYTANVVVSAYLTGVREPVTPANPPTATPAAATPAAPVSPSATPAAAGR</sequence>
<evidence type="ECO:0000313" key="5">
    <source>
        <dbReference type="Proteomes" id="UP000253868"/>
    </source>
</evidence>
<dbReference type="NCBIfam" id="NF033748">
    <property type="entry name" value="class_F_sortase"/>
    <property type="match status" value="1"/>
</dbReference>
<dbReference type="InterPro" id="IPR042001">
    <property type="entry name" value="Sortase_F"/>
</dbReference>
<dbReference type="RefSeq" id="WP_114665035.1">
    <property type="nucleotide sequence ID" value="NZ_CP031194.1"/>
</dbReference>
<accession>A0A345I0M3</accession>
<dbReference type="KEGG" id="spad:DVK44_10290"/>
<dbReference type="Gene3D" id="2.40.260.10">
    <property type="entry name" value="Sortase"/>
    <property type="match status" value="1"/>
</dbReference>
<feature type="compositionally biased region" description="Gly residues" evidence="2">
    <location>
        <begin position="46"/>
        <end position="56"/>
    </location>
</feature>